<evidence type="ECO:0000259" key="3">
    <source>
        <dbReference type="Pfam" id="PF13632"/>
    </source>
</evidence>
<sequence>MAIVADQGTQNTGKGWEPNHSDSARAAVKVQHSVVAPSMLSRSTASNADLMQMSSLRLSKSPLKALHLNEEVLLNDFGRRLSFQILHMVARILPTLVIYGGTFCLMVCAVCHYRWGVLLSLTLFTIYMVQQCVACFVFASIGLLRVLWDSSENWHARHIRSPERSSLSELGIAWSDVIHIVMLPTYKTPMSVLEETLDCLARSKLAKHQVGICLAFEERESEAPQKAAEIELQFKGRFKFIISTFHPSNLPGHVPGKSSNECWAFNCLRRDLEESHGIPPFDPRVVITVIDDDSDMHDKYFEALTHHFLALGEEERYLRFWQPPICQFKNYLRQPMLVRVSSLFATLHELACLANPLDHHVCFSSYSVSLVLASAVGGWDPEYLAEDWHMFAKSSLMTEGRVKCCPIFLPVLNYTPEEETYYGTLDSRWQQAKRHALGVSELVYVWSAIYLALLELPTLRRKVLFLWRIAPLVSKFTQTHFVNGMAAVWSVMAQLVIRVYMWGSWCHLHDLDNVDGACPLPMLSLASAALGGASALEAANEQILRNSLLVYWQQRATALAAISSILCGGLGAMYFHIVKDRVEGNPDSHWHIRCLPLMWLVIELECSTCGLVSSFIFGSLPLWIACIRVIHGVRFPHIVAGMVGRSAEEEL</sequence>
<protein>
    <recommendedName>
        <fullName evidence="3">Glycosyltransferase 2-like domain-containing protein</fullName>
    </recommendedName>
</protein>
<keyword evidence="5" id="KW-1185">Reference proteome</keyword>
<evidence type="ECO:0000256" key="2">
    <source>
        <dbReference type="SAM" id="Phobius"/>
    </source>
</evidence>
<dbReference type="PANTHER" id="PTHR36851">
    <property type="entry name" value="UNNAMED PRODUCT"/>
    <property type="match status" value="1"/>
</dbReference>
<keyword evidence="2" id="KW-0812">Transmembrane</keyword>
<dbReference type="SUPFAM" id="SSF53448">
    <property type="entry name" value="Nucleotide-diphospho-sugar transferases"/>
    <property type="match status" value="1"/>
</dbReference>
<feature type="domain" description="Glycosyltransferase 2-like" evidence="3">
    <location>
        <begin position="286"/>
        <end position="497"/>
    </location>
</feature>
<keyword evidence="2" id="KW-0472">Membrane</keyword>
<dbReference type="OrthoDB" id="5819478at2759"/>
<evidence type="ECO:0000256" key="1">
    <source>
        <dbReference type="SAM" id="MobiDB-lite"/>
    </source>
</evidence>
<feature type="transmembrane region" description="Helical" evidence="2">
    <location>
        <begin position="89"/>
        <end position="115"/>
    </location>
</feature>
<dbReference type="PANTHER" id="PTHR36851:SF1">
    <property type="entry name" value="GLYCO_TRANS_2-LIKE DOMAIN-CONTAINING PROTEIN"/>
    <property type="match status" value="1"/>
</dbReference>
<evidence type="ECO:0000313" key="4">
    <source>
        <dbReference type="EMBL" id="CAE8624098.1"/>
    </source>
</evidence>
<reference evidence="4" key="1">
    <citation type="submission" date="2021-02" db="EMBL/GenBank/DDBJ databases">
        <authorList>
            <person name="Dougan E. K."/>
            <person name="Rhodes N."/>
            <person name="Thang M."/>
            <person name="Chan C."/>
        </authorList>
    </citation>
    <scope>NUCLEOTIDE SEQUENCE</scope>
</reference>
<comment type="caution">
    <text evidence="4">The sequence shown here is derived from an EMBL/GenBank/DDBJ whole genome shotgun (WGS) entry which is preliminary data.</text>
</comment>
<dbReference type="OMA" id="LPLWIAC"/>
<feature type="transmembrane region" description="Helical" evidence="2">
    <location>
        <begin position="520"/>
        <end position="538"/>
    </location>
</feature>
<accession>A0A813GGM3</accession>
<feature type="transmembrane region" description="Helical" evidence="2">
    <location>
        <begin position="558"/>
        <end position="577"/>
    </location>
</feature>
<dbReference type="AlphaFoldDB" id="A0A813GGM3"/>
<feature type="transmembrane region" description="Helical" evidence="2">
    <location>
        <begin position="121"/>
        <end position="147"/>
    </location>
</feature>
<dbReference type="InterPro" id="IPR001173">
    <property type="entry name" value="Glyco_trans_2-like"/>
</dbReference>
<dbReference type="Pfam" id="PF13632">
    <property type="entry name" value="Glyco_trans_2_3"/>
    <property type="match status" value="1"/>
</dbReference>
<evidence type="ECO:0000313" key="5">
    <source>
        <dbReference type="Proteomes" id="UP000654075"/>
    </source>
</evidence>
<dbReference type="EMBL" id="CAJNNV010028320">
    <property type="protein sequence ID" value="CAE8624098.1"/>
    <property type="molecule type" value="Genomic_DNA"/>
</dbReference>
<feature type="transmembrane region" description="Helical" evidence="2">
    <location>
        <begin position="480"/>
        <end position="500"/>
    </location>
</feature>
<feature type="transmembrane region" description="Helical" evidence="2">
    <location>
        <begin position="597"/>
        <end position="624"/>
    </location>
</feature>
<dbReference type="InterPro" id="IPR029044">
    <property type="entry name" value="Nucleotide-diphossugar_trans"/>
</dbReference>
<organism evidence="4 5">
    <name type="scientific">Polarella glacialis</name>
    <name type="common">Dinoflagellate</name>
    <dbReference type="NCBI Taxonomy" id="89957"/>
    <lineage>
        <taxon>Eukaryota</taxon>
        <taxon>Sar</taxon>
        <taxon>Alveolata</taxon>
        <taxon>Dinophyceae</taxon>
        <taxon>Suessiales</taxon>
        <taxon>Suessiaceae</taxon>
        <taxon>Polarella</taxon>
    </lineage>
</organism>
<gene>
    <name evidence="4" type="ORF">PGLA1383_LOCUS41291</name>
</gene>
<feature type="region of interest" description="Disordered" evidence="1">
    <location>
        <begin position="1"/>
        <end position="20"/>
    </location>
</feature>
<keyword evidence="2" id="KW-1133">Transmembrane helix</keyword>
<dbReference type="Proteomes" id="UP000654075">
    <property type="component" value="Unassembled WGS sequence"/>
</dbReference>
<name>A0A813GGM3_POLGL</name>
<proteinExistence type="predicted"/>